<dbReference type="EMBL" id="CP042806">
    <property type="protein sequence ID" value="QEE30244.1"/>
    <property type="molecule type" value="Genomic_DNA"/>
</dbReference>
<gene>
    <name evidence="2" type="ORF">FTW19_21035</name>
</gene>
<feature type="transmembrane region" description="Helical" evidence="1">
    <location>
        <begin position="159"/>
        <end position="179"/>
    </location>
</feature>
<dbReference type="Proteomes" id="UP000321820">
    <property type="component" value="Chromosome"/>
</dbReference>
<dbReference type="OrthoDB" id="115074at2"/>
<reference evidence="2 3" key="1">
    <citation type="submission" date="2019-08" db="EMBL/GenBank/DDBJ databases">
        <title>Complete genome sequence of Terriglobus albidus strain ORNL.</title>
        <authorList>
            <person name="Podar M."/>
        </authorList>
    </citation>
    <scope>NUCLEOTIDE SEQUENCE [LARGE SCALE GENOMIC DNA]</scope>
    <source>
        <strain evidence="2 3">ORNL</strain>
    </source>
</reference>
<keyword evidence="3" id="KW-1185">Reference proteome</keyword>
<keyword evidence="1" id="KW-0812">Transmembrane</keyword>
<keyword evidence="1" id="KW-1133">Transmembrane helix</keyword>
<evidence type="ECO:0000256" key="1">
    <source>
        <dbReference type="SAM" id="Phobius"/>
    </source>
</evidence>
<organism evidence="2 3">
    <name type="scientific">Terriglobus albidus</name>
    <dbReference type="NCBI Taxonomy" id="1592106"/>
    <lineage>
        <taxon>Bacteria</taxon>
        <taxon>Pseudomonadati</taxon>
        <taxon>Acidobacteriota</taxon>
        <taxon>Terriglobia</taxon>
        <taxon>Terriglobales</taxon>
        <taxon>Acidobacteriaceae</taxon>
        <taxon>Terriglobus</taxon>
    </lineage>
</organism>
<accession>A0A5B9EEW3</accession>
<proteinExistence type="predicted"/>
<keyword evidence="1" id="KW-0472">Membrane</keyword>
<sequence>MLPSTPESQTLVPFSSEDKEKIRAQMERLLHSTHFRNSKRYPTLLRYMVEETLEGRGAHLKERTLGVEVFGRPADYDTASDPVVRVTVAEIRKRIAQYYHESSHASELRIELNIGSYIPEFFPARDRSAAEVPAPANDVADESAPASTPVKKPRFSRRLVWTVIPVLLLVIGIASGFLWRSYTPTPLDRLWSPFFAAPGPITFCLPISAKKRWPGNAATTPAAIAHALDLEDTKLLSSGTFFDHETLGENVVYSDVLAMMRLESVVGHQNRPVRVRLNLGTNLNELREGPTVFLGGLDNQWTLKLIEPLRYQFGGSDMDSFYIRDSKDPGNRQWSLHPQDKMATVNRDYAIIARIHSQALGQVIVIAAGIGMSGTAAAGEFLSNSNQVAELERRIGAENSDHDFEAVLTTDVDNGIAGPARIVAVDVR</sequence>
<dbReference type="KEGG" id="talb:FTW19_21035"/>
<dbReference type="AlphaFoldDB" id="A0A5B9EEW3"/>
<evidence type="ECO:0000313" key="3">
    <source>
        <dbReference type="Proteomes" id="UP000321820"/>
    </source>
</evidence>
<evidence type="ECO:0008006" key="4">
    <source>
        <dbReference type="Google" id="ProtNLM"/>
    </source>
</evidence>
<name>A0A5B9EEW3_9BACT</name>
<protein>
    <recommendedName>
        <fullName evidence="4">Adenylate cyclase</fullName>
    </recommendedName>
</protein>
<evidence type="ECO:0000313" key="2">
    <source>
        <dbReference type="EMBL" id="QEE30244.1"/>
    </source>
</evidence>